<dbReference type="PANTHER" id="PTHR43133">
    <property type="entry name" value="RNA POLYMERASE ECF-TYPE SIGMA FACTO"/>
    <property type="match status" value="1"/>
</dbReference>
<keyword evidence="11" id="KW-1185">Reference proteome</keyword>
<dbReference type="PANTHER" id="PTHR43133:SF66">
    <property type="entry name" value="ECF RNA POLYMERASE SIGMA FACTOR SIGK"/>
    <property type="match status" value="1"/>
</dbReference>
<dbReference type="Pfam" id="PF04542">
    <property type="entry name" value="Sigma70_r2"/>
    <property type="match status" value="1"/>
</dbReference>
<keyword evidence="7" id="KW-1133">Transmembrane helix</keyword>
<dbReference type="InterPro" id="IPR013784">
    <property type="entry name" value="Carb-bd-like_fold"/>
</dbReference>
<dbReference type="SUPFAM" id="SSF49452">
    <property type="entry name" value="Starch-binding domain-like"/>
    <property type="match status" value="1"/>
</dbReference>
<dbReference type="RefSeq" id="WP_145190225.1">
    <property type="nucleotide sequence ID" value="NZ_CP036290.1"/>
</dbReference>
<dbReference type="InterPro" id="IPR014284">
    <property type="entry name" value="RNA_pol_sigma-70_dom"/>
</dbReference>
<dbReference type="SUPFAM" id="SSF88659">
    <property type="entry name" value="Sigma3 and sigma4 domains of RNA polymerase sigma factors"/>
    <property type="match status" value="1"/>
</dbReference>
<evidence type="ECO:0000313" key="11">
    <source>
        <dbReference type="Proteomes" id="UP000319342"/>
    </source>
</evidence>
<dbReference type="Proteomes" id="UP000319342">
    <property type="component" value="Chromosome"/>
</dbReference>
<dbReference type="EMBL" id="CP036290">
    <property type="protein sequence ID" value="QDU85934.1"/>
    <property type="molecule type" value="Genomic_DNA"/>
</dbReference>
<accession>A0A518D3A7</accession>
<dbReference type="GO" id="GO:0006352">
    <property type="term" value="P:DNA-templated transcription initiation"/>
    <property type="evidence" value="ECO:0007669"/>
    <property type="project" value="InterPro"/>
</dbReference>
<name>A0A518D3A7_9BACT</name>
<dbReference type="InterPro" id="IPR013324">
    <property type="entry name" value="RNA_pol_sigma_r3/r4-like"/>
</dbReference>
<dbReference type="NCBIfam" id="TIGR02937">
    <property type="entry name" value="sigma70-ECF"/>
    <property type="match status" value="1"/>
</dbReference>
<dbReference type="InterPro" id="IPR008969">
    <property type="entry name" value="CarboxyPept-like_regulatory"/>
</dbReference>
<dbReference type="InterPro" id="IPR013249">
    <property type="entry name" value="RNA_pol_sigma70_r4_t2"/>
</dbReference>
<keyword evidence="7" id="KW-0812">Transmembrane</keyword>
<dbReference type="InterPro" id="IPR013325">
    <property type="entry name" value="RNA_pol_sigma_r2"/>
</dbReference>
<feature type="domain" description="RNA polymerase sigma-70 region 2" evidence="8">
    <location>
        <begin position="38"/>
        <end position="97"/>
    </location>
</feature>
<comment type="similarity">
    <text evidence="1 6">Belongs to the sigma-70 factor family. ECF subfamily.</text>
</comment>
<dbReference type="Gene3D" id="2.60.40.1120">
    <property type="entry name" value="Carboxypeptidase-like, regulatory domain"/>
    <property type="match status" value="2"/>
</dbReference>
<gene>
    <name evidence="10" type="primary">sigX</name>
    <name evidence="10" type="ORF">Pla163_30810</name>
</gene>
<dbReference type="AlphaFoldDB" id="A0A518D3A7"/>
<dbReference type="SUPFAM" id="SSF88946">
    <property type="entry name" value="Sigma2 domain of RNA polymerase sigma factors"/>
    <property type="match status" value="1"/>
</dbReference>
<feature type="domain" description="RNA polymerase sigma factor 70 region 4 type 2" evidence="9">
    <location>
        <begin position="128"/>
        <end position="180"/>
    </location>
</feature>
<keyword evidence="7" id="KW-0472">Membrane</keyword>
<evidence type="ECO:0000256" key="7">
    <source>
        <dbReference type="SAM" id="Phobius"/>
    </source>
</evidence>
<keyword evidence="3 6" id="KW-0731">Sigma factor</keyword>
<evidence type="ECO:0000256" key="1">
    <source>
        <dbReference type="ARBA" id="ARBA00010641"/>
    </source>
</evidence>
<dbReference type="InterPro" id="IPR036388">
    <property type="entry name" value="WH-like_DNA-bd_sf"/>
</dbReference>
<evidence type="ECO:0000313" key="10">
    <source>
        <dbReference type="EMBL" id="QDU85934.1"/>
    </source>
</evidence>
<reference evidence="10 11" key="1">
    <citation type="submission" date="2019-02" db="EMBL/GenBank/DDBJ databases">
        <title>Deep-cultivation of Planctomycetes and their phenomic and genomic characterization uncovers novel biology.</title>
        <authorList>
            <person name="Wiegand S."/>
            <person name="Jogler M."/>
            <person name="Boedeker C."/>
            <person name="Pinto D."/>
            <person name="Vollmers J."/>
            <person name="Rivas-Marin E."/>
            <person name="Kohn T."/>
            <person name="Peeters S.H."/>
            <person name="Heuer A."/>
            <person name="Rast P."/>
            <person name="Oberbeckmann S."/>
            <person name="Bunk B."/>
            <person name="Jeske O."/>
            <person name="Meyerdierks A."/>
            <person name="Storesund J.E."/>
            <person name="Kallscheuer N."/>
            <person name="Luecker S."/>
            <person name="Lage O.M."/>
            <person name="Pohl T."/>
            <person name="Merkel B.J."/>
            <person name="Hornburger P."/>
            <person name="Mueller R.-W."/>
            <person name="Bruemmer F."/>
            <person name="Labrenz M."/>
            <person name="Spormann A.M."/>
            <person name="Op den Camp H."/>
            <person name="Overmann J."/>
            <person name="Amann R."/>
            <person name="Jetten M.S.M."/>
            <person name="Mascher T."/>
            <person name="Medema M.H."/>
            <person name="Devos D.P."/>
            <person name="Kaster A.-K."/>
            <person name="Ovreas L."/>
            <person name="Rohde M."/>
            <person name="Galperin M.Y."/>
            <person name="Jogler C."/>
        </authorList>
    </citation>
    <scope>NUCLEOTIDE SEQUENCE [LARGE SCALE GENOMIC DNA]</scope>
    <source>
        <strain evidence="10 11">Pla163</strain>
    </source>
</reference>
<organism evidence="10 11">
    <name type="scientific">Rohdeia mirabilis</name>
    <dbReference type="NCBI Taxonomy" id="2528008"/>
    <lineage>
        <taxon>Bacteria</taxon>
        <taxon>Pseudomonadati</taxon>
        <taxon>Planctomycetota</taxon>
        <taxon>Planctomycetia</taxon>
        <taxon>Planctomycetia incertae sedis</taxon>
        <taxon>Rohdeia</taxon>
    </lineage>
</organism>
<dbReference type="InterPro" id="IPR039425">
    <property type="entry name" value="RNA_pol_sigma-70-like"/>
</dbReference>
<dbReference type="Gene3D" id="1.10.10.10">
    <property type="entry name" value="Winged helix-like DNA-binding domain superfamily/Winged helix DNA-binding domain"/>
    <property type="match status" value="1"/>
</dbReference>
<dbReference type="PROSITE" id="PS01063">
    <property type="entry name" value="SIGMA70_ECF"/>
    <property type="match status" value="1"/>
</dbReference>
<dbReference type="GO" id="GO:0003677">
    <property type="term" value="F:DNA binding"/>
    <property type="evidence" value="ECO:0007669"/>
    <property type="project" value="UniProtKB-KW"/>
</dbReference>
<evidence type="ECO:0000256" key="2">
    <source>
        <dbReference type="ARBA" id="ARBA00023015"/>
    </source>
</evidence>
<dbReference type="SUPFAM" id="SSF49464">
    <property type="entry name" value="Carboxypeptidase regulatory domain-like"/>
    <property type="match status" value="1"/>
</dbReference>
<feature type="transmembrane region" description="Helical" evidence="7">
    <location>
        <begin position="246"/>
        <end position="264"/>
    </location>
</feature>
<sequence>MTPRDSSSTAATAAFLRFAKSGAPEELATVFDATALRLTVLAGHLCRDAAEAEDLVQSTFLVAMRDAESFDGSRPIESWLAGILRHRALDLGRRRRSRAERERSDDLPDAIEPARGPLELAADAELFEQVTAAIERIDGPSRQVLALRLVHGLEPTAIAHALGRSPGTVRMQLKRGLERLREAVPAGAAALVGGLVLEGRGLAAVRESLLTSVGASAQASAAAATTAQGVFTTTTPLFGAIIVKHWISLAIAALVVVVVGFVVWDPQEASSSLGRESGGAPPVELASDGADVPLAPDLAQATPLRIERTAVTSTPALAAVAAEGRALDVRVVWEDSRRPAADVGLYLRRASGEIGSERRTDTAGSAFFDDLVPGPYLVATELGGATIRVDTRERRELEIALPEGTTAGGIVVDLKGEPVAGAEILRIDPTHHRVMHVLGTTASDGVFEIDHVDPEALLIARHDDWQPAQVEDCGDDLEFVLGAKGHRLFGRVLDPSGAPVPFARLAIGVDEDAREIFEGSELAPGELEGSKKSMDLEGILIAADENGRFDTREVPAGYVLIVARPLEADSGLVAWASGYIHFSSELELDLQLTQGATVHGRIADRTDAPIANAEIRAEWEGTRALGQFEAELGRYVADPVAHSDDEGRFELTGLLPGDYDFTAHMADFFLAREDRELDDGEHFEWNPVVANGGSLAVRLVDENGAPVEGWHVVALEPDAEIRPWYRSTARTDADGRATIHGLADGVALDLALHAPTLSGRASGLAQCRRTGVVPSDQVLEVVLTAAERATASVTGTWPSEPVDPSLILLKLERTDWNASAFVAVAADGSFTFAPLGAGEYRLVTAGGGFPADVELARIELGVGEALDLGLVRPPLFGQLEIELVDADGAAVEQASIRVLHAGENAHAVVGTSAGRFVTSPLEPGTYTLCIDTAGSPPKRVDVEVTSELYRTLRIELERGVCVPLRVLPYTGRSGAPTKVWLRVTDGTTGVEVISRYLTRAADEPEFALDLHLVPGIYELSLRDQSPARRGTFYAELEVVAGADVAPIAATLD</sequence>
<dbReference type="InterPro" id="IPR000838">
    <property type="entry name" value="RNA_pol_sigma70_ECF_CS"/>
</dbReference>
<keyword evidence="5 6" id="KW-0804">Transcription</keyword>
<dbReference type="GO" id="GO:0030246">
    <property type="term" value="F:carbohydrate binding"/>
    <property type="evidence" value="ECO:0007669"/>
    <property type="project" value="InterPro"/>
</dbReference>
<keyword evidence="4 6" id="KW-0238">DNA-binding</keyword>
<keyword evidence="2 6" id="KW-0805">Transcription regulation</keyword>
<dbReference type="GO" id="GO:0016987">
    <property type="term" value="F:sigma factor activity"/>
    <property type="evidence" value="ECO:0007669"/>
    <property type="project" value="UniProtKB-KW"/>
</dbReference>
<evidence type="ECO:0000256" key="3">
    <source>
        <dbReference type="ARBA" id="ARBA00023082"/>
    </source>
</evidence>
<dbReference type="Pfam" id="PF08281">
    <property type="entry name" value="Sigma70_r4_2"/>
    <property type="match status" value="1"/>
</dbReference>
<dbReference type="InterPro" id="IPR007627">
    <property type="entry name" value="RNA_pol_sigma70_r2"/>
</dbReference>
<dbReference type="Gene3D" id="1.10.1740.10">
    <property type="match status" value="1"/>
</dbReference>
<protein>
    <recommendedName>
        <fullName evidence="6">RNA polymerase sigma factor</fullName>
    </recommendedName>
</protein>
<dbReference type="SUPFAM" id="SSF49478">
    <property type="entry name" value="Cna protein B-type domain"/>
    <property type="match status" value="1"/>
</dbReference>
<evidence type="ECO:0000256" key="6">
    <source>
        <dbReference type="RuleBase" id="RU000716"/>
    </source>
</evidence>
<evidence type="ECO:0000259" key="8">
    <source>
        <dbReference type="Pfam" id="PF04542"/>
    </source>
</evidence>
<dbReference type="OrthoDB" id="222215at2"/>
<evidence type="ECO:0000256" key="5">
    <source>
        <dbReference type="ARBA" id="ARBA00023163"/>
    </source>
</evidence>
<evidence type="ECO:0000259" key="9">
    <source>
        <dbReference type="Pfam" id="PF08281"/>
    </source>
</evidence>
<proteinExistence type="inferred from homology"/>
<evidence type="ECO:0000256" key="4">
    <source>
        <dbReference type="ARBA" id="ARBA00023125"/>
    </source>
</evidence>